<organism evidence="6 7">
    <name type="scientific">Castellaniella defragrans</name>
    <name type="common">Alcaligenes defragrans</name>
    <dbReference type="NCBI Taxonomy" id="75697"/>
    <lineage>
        <taxon>Bacteria</taxon>
        <taxon>Pseudomonadati</taxon>
        <taxon>Pseudomonadota</taxon>
        <taxon>Betaproteobacteria</taxon>
        <taxon>Burkholderiales</taxon>
        <taxon>Alcaligenaceae</taxon>
        <taxon>Castellaniella</taxon>
    </lineage>
</organism>
<comment type="caution">
    <text evidence="6">The sequence shown here is derived from an EMBL/GenBank/DDBJ whole genome shotgun (WGS) entry which is preliminary data.</text>
</comment>
<dbReference type="Gene3D" id="3.40.190.10">
    <property type="entry name" value="Periplasmic binding protein-like II"/>
    <property type="match status" value="2"/>
</dbReference>
<dbReference type="Pfam" id="PF09084">
    <property type="entry name" value="NMT1"/>
    <property type="match status" value="1"/>
</dbReference>
<proteinExistence type="inferred from homology"/>
<feature type="domain" description="SsuA/THI5-like" evidence="5">
    <location>
        <begin position="47"/>
        <end position="249"/>
    </location>
</feature>
<evidence type="ECO:0000313" key="6">
    <source>
        <dbReference type="EMBL" id="MBB6082883.1"/>
    </source>
</evidence>
<evidence type="ECO:0000256" key="3">
    <source>
        <dbReference type="ARBA" id="ARBA00022729"/>
    </source>
</evidence>
<keyword evidence="3 4" id="KW-0732">Signal</keyword>
<dbReference type="AlphaFoldDB" id="A0A7W9TLF8"/>
<comment type="similarity">
    <text evidence="2">Belongs to the bacterial solute-binding protein SsuA/TauA family.</text>
</comment>
<dbReference type="GO" id="GO:0042918">
    <property type="term" value="P:alkanesulfonate transmembrane transport"/>
    <property type="evidence" value="ECO:0007669"/>
    <property type="project" value="TreeGrafter"/>
</dbReference>
<protein>
    <submittedName>
        <fullName evidence="6">NitT/TauT family transport system substrate-binding protein</fullName>
    </submittedName>
</protein>
<accession>A0A7W9TLF8</accession>
<gene>
    <name evidence="6" type="ORF">HNR28_000912</name>
</gene>
<evidence type="ECO:0000313" key="7">
    <source>
        <dbReference type="Proteomes" id="UP000541136"/>
    </source>
</evidence>
<dbReference type="SUPFAM" id="SSF53850">
    <property type="entry name" value="Periplasmic binding protein-like II"/>
    <property type="match status" value="1"/>
</dbReference>
<evidence type="ECO:0000259" key="5">
    <source>
        <dbReference type="Pfam" id="PF09084"/>
    </source>
</evidence>
<dbReference type="InterPro" id="IPR015168">
    <property type="entry name" value="SsuA/THI5"/>
</dbReference>
<feature type="signal peptide" evidence="4">
    <location>
        <begin position="1"/>
        <end position="25"/>
    </location>
</feature>
<evidence type="ECO:0000256" key="4">
    <source>
        <dbReference type="SAM" id="SignalP"/>
    </source>
</evidence>
<sequence length="320" mass="34426">MKTSRTLLGILALASACVCAAPAQADDTLKLAVGQRGNWDTIVSQLGQDAGIFKKHGLELEILYTQGGGETLQAVISNSVDIGVAAGTIGVFSAFQKGAPIRIIGAQATGAADFWYVRADSPLHSIKDATPQTTIAYSTNGSSTNSVALGFAKAYGLKSKLVATGNPSATFTQVMTKQVDVGWSSPPFGFDALAQGKIRIVAKANDLDEIRHESIRTLIGNVNLLEHKQDQLKRFMAAYRETIDWMYASDDALKAYAAFNKTDVATARKVRDEFFPKSLIDPDKMAGLDLLNKDGIAFKTISEPLTPQQFDTLIQIPPRQ</sequence>
<evidence type="ECO:0000256" key="1">
    <source>
        <dbReference type="ARBA" id="ARBA00004418"/>
    </source>
</evidence>
<reference evidence="6 7" key="1">
    <citation type="submission" date="2020-08" db="EMBL/GenBank/DDBJ databases">
        <title>Genomic Encyclopedia of Type Strains, Phase IV (KMG-IV): sequencing the most valuable type-strain genomes for metagenomic binning, comparative biology and taxonomic classification.</title>
        <authorList>
            <person name="Goeker M."/>
        </authorList>
    </citation>
    <scope>NUCLEOTIDE SEQUENCE [LARGE SCALE GENOMIC DNA]</scope>
    <source>
        <strain evidence="6 7">DSM 12141</strain>
    </source>
</reference>
<dbReference type="RefSeq" id="WP_043681352.1">
    <property type="nucleotide sequence ID" value="NZ_JACHIB010000004.1"/>
</dbReference>
<feature type="chain" id="PRO_5031067043" evidence="4">
    <location>
        <begin position="26"/>
        <end position="320"/>
    </location>
</feature>
<comment type="subcellular location">
    <subcellularLocation>
        <location evidence="1">Periplasm</location>
    </subcellularLocation>
</comment>
<name>A0A7W9TLF8_CASDE</name>
<dbReference type="PROSITE" id="PS51257">
    <property type="entry name" value="PROKAR_LIPOPROTEIN"/>
    <property type="match status" value="1"/>
</dbReference>
<dbReference type="Proteomes" id="UP000541136">
    <property type="component" value="Unassembled WGS sequence"/>
</dbReference>
<dbReference type="GO" id="GO:0042597">
    <property type="term" value="C:periplasmic space"/>
    <property type="evidence" value="ECO:0007669"/>
    <property type="project" value="UniProtKB-SubCell"/>
</dbReference>
<dbReference type="PANTHER" id="PTHR30024">
    <property type="entry name" value="ALIPHATIC SULFONATES-BINDING PROTEIN-RELATED"/>
    <property type="match status" value="1"/>
</dbReference>
<evidence type="ECO:0000256" key="2">
    <source>
        <dbReference type="ARBA" id="ARBA00010742"/>
    </source>
</evidence>
<dbReference type="EMBL" id="JACHIB010000004">
    <property type="protein sequence ID" value="MBB6082883.1"/>
    <property type="molecule type" value="Genomic_DNA"/>
</dbReference>
<dbReference type="PANTHER" id="PTHR30024:SF47">
    <property type="entry name" value="TAURINE-BINDING PERIPLASMIC PROTEIN"/>
    <property type="match status" value="1"/>
</dbReference>